<feature type="transmembrane region" description="Helical" evidence="2">
    <location>
        <begin position="43"/>
        <end position="68"/>
    </location>
</feature>
<dbReference type="PANTHER" id="PTHR34351:SF1">
    <property type="entry name" value="SLR1927 PROTEIN"/>
    <property type="match status" value="1"/>
</dbReference>
<evidence type="ECO:0000313" key="5">
    <source>
        <dbReference type="Proteomes" id="UP000245753"/>
    </source>
</evidence>
<dbReference type="Proteomes" id="UP000245753">
    <property type="component" value="Unassembled WGS sequence"/>
</dbReference>
<dbReference type="InterPro" id="IPR002881">
    <property type="entry name" value="DUF58"/>
</dbReference>
<proteinExistence type="predicted"/>
<name>A0A2U2MRH8_9BIFI</name>
<comment type="caution">
    <text evidence="4">The sequence shown here is derived from an EMBL/GenBank/DDBJ whole genome shotgun (WGS) entry which is preliminary data.</text>
</comment>
<sequence>MARQTALHQRTGAPRRRPPAGRSRRRGGGRLLRDGSARGPLRFLMSYVSPLGWTVLGLTIVCAAAFAFVRWHELLVMAVTGAVMLAAAVTMSLGNTGFSAALSVPSRHLTVGDVVPVDVAITNPGRTPTVHARGDLSLGSMHEGFSIPALAPKQEKHTSVEFATISRAVLPVGPLRIRKGDPFGLIRHEKTLASRINVFIHPKITRLKTLNAGVQRDLEGQPSGDIVDDDLDFYGLREYQPGDDMRNVHWLSTAKSGGLMIRQYEATRKTTTALGIGVNPNDYINAEEFELAVSIHASIGVQCTLQGRRMRVLVGDDATDPARSMEFLDECSGILPDEEENPNLAVPALTHCPDASLYCFTVGSMKSPEVIKRMVLPLPKSATCLVLVADLGAQRAIQRFEDFTMATIGELDDLPLVMGALA</sequence>
<dbReference type="Pfam" id="PF01882">
    <property type="entry name" value="DUF58"/>
    <property type="match status" value="1"/>
</dbReference>
<keyword evidence="2" id="KW-0812">Transmembrane</keyword>
<feature type="compositionally biased region" description="Basic residues" evidence="1">
    <location>
        <begin position="13"/>
        <end position="28"/>
    </location>
</feature>
<dbReference type="AlphaFoldDB" id="A0A2U2MRH8"/>
<dbReference type="OrthoDB" id="9812729at2"/>
<feature type="domain" description="DUF58" evidence="3">
    <location>
        <begin position="236"/>
        <end position="318"/>
    </location>
</feature>
<keyword evidence="2" id="KW-0472">Membrane</keyword>
<gene>
    <name evidence="4" type="ORF">DF200_07350</name>
</gene>
<evidence type="ECO:0000313" key="4">
    <source>
        <dbReference type="EMBL" id="PWG59475.1"/>
    </source>
</evidence>
<organism evidence="4 5">
    <name type="scientific">Bifidobacterium catulorum</name>
    <dbReference type="NCBI Taxonomy" id="1630173"/>
    <lineage>
        <taxon>Bacteria</taxon>
        <taxon>Bacillati</taxon>
        <taxon>Actinomycetota</taxon>
        <taxon>Actinomycetes</taxon>
        <taxon>Bifidobacteriales</taxon>
        <taxon>Bifidobacteriaceae</taxon>
        <taxon>Bifidobacterium</taxon>
    </lineage>
</organism>
<keyword evidence="2" id="KW-1133">Transmembrane helix</keyword>
<evidence type="ECO:0000256" key="2">
    <source>
        <dbReference type="SAM" id="Phobius"/>
    </source>
</evidence>
<evidence type="ECO:0000256" key="1">
    <source>
        <dbReference type="SAM" id="MobiDB-lite"/>
    </source>
</evidence>
<keyword evidence="5" id="KW-1185">Reference proteome</keyword>
<accession>A0A2U2MRH8</accession>
<reference evidence="4 5" key="1">
    <citation type="journal article" date="2018" name="Int. J. Syst. Evol. Microbiol.">
        <title>Bifidobacterium catulorum sp. nov., a novel taxon from the faeces of the baby common marmoset (Callithrix jacchus).</title>
        <authorList>
            <person name="Modesto M."/>
            <person name="Michelini S."/>
            <person name="Oki K."/>
            <person name="Biavati B."/>
            <person name="Watanabe K."/>
            <person name="Mattarelli P."/>
        </authorList>
    </citation>
    <scope>NUCLEOTIDE SEQUENCE [LARGE SCALE GENOMIC DNA]</scope>
    <source>
        <strain evidence="4 5">MRM 8.19</strain>
    </source>
</reference>
<dbReference type="EMBL" id="QFFN01000020">
    <property type="protein sequence ID" value="PWG59475.1"/>
    <property type="molecule type" value="Genomic_DNA"/>
</dbReference>
<protein>
    <submittedName>
        <fullName evidence="4">DUF58 domain-containing protein</fullName>
    </submittedName>
</protein>
<dbReference type="PANTHER" id="PTHR34351">
    <property type="entry name" value="SLR1927 PROTEIN-RELATED"/>
    <property type="match status" value="1"/>
</dbReference>
<feature type="transmembrane region" description="Helical" evidence="2">
    <location>
        <begin position="74"/>
        <end position="93"/>
    </location>
</feature>
<feature type="region of interest" description="Disordered" evidence="1">
    <location>
        <begin position="1"/>
        <end position="34"/>
    </location>
</feature>
<evidence type="ECO:0000259" key="3">
    <source>
        <dbReference type="Pfam" id="PF01882"/>
    </source>
</evidence>